<evidence type="ECO:0000313" key="3">
    <source>
        <dbReference type="Proteomes" id="UP000186819"/>
    </source>
</evidence>
<name>A0A1N6YBL9_9RHOO</name>
<evidence type="ECO:0000259" key="1">
    <source>
        <dbReference type="SMART" id="SM00905"/>
    </source>
</evidence>
<reference evidence="3" key="1">
    <citation type="submission" date="2017-01" db="EMBL/GenBank/DDBJ databases">
        <authorList>
            <person name="Varghese N."/>
            <person name="Submissions S."/>
        </authorList>
    </citation>
    <scope>NUCLEOTIDE SEQUENCE [LARGE SCALE GENOMIC DNA]</scope>
    <source>
        <strain evidence="3">ATCC 51758</strain>
    </source>
</reference>
<protein>
    <submittedName>
        <fullName evidence="2">Dihydroneopterin aldolase</fullName>
    </submittedName>
</protein>
<dbReference type="EMBL" id="FTMD01000010">
    <property type="protein sequence ID" value="SIR11950.1"/>
    <property type="molecule type" value="Genomic_DNA"/>
</dbReference>
<dbReference type="Pfam" id="PF02152">
    <property type="entry name" value="FolB"/>
    <property type="match status" value="1"/>
</dbReference>
<gene>
    <name evidence="2" type="ORF">SAMN05421829_11016</name>
</gene>
<evidence type="ECO:0000313" key="2">
    <source>
        <dbReference type="EMBL" id="SIR11950.1"/>
    </source>
</evidence>
<dbReference type="InterPro" id="IPR006157">
    <property type="entry name" value="FolB_dom"/>
</dbReference>
<accession>A0A1N6YBL9</accession>
<dbReference type="Proteomes" id="UP000186819">
    <property type="component" value="Unassembled WGS sequence"/>
</dbReference>
<sequence>MNAIWSVKIERLETRLAVGIYEDEYEPQPVWVSVTLTGLAPAVPDGLDDCLDYEPLCRWLATEWPRSAHTPLLETRVNEVFDFAFGLDPRVQEVSVGLYKQRVSRYATAIGIERTANRGEHVRASEQRRRKQSVDVLAAASNQSDARPLTAVGGLL</sequence>
<feature type="domain" description="Dihydroneopterin aldolase/epimerase" evidence="1">
    <location>
        <begin position="7"/>
        <end position="116"/>
    </location>
</feature>
<dbReference type="RefSeq" id="WP_139335949.1">
    <property type="nucleotide sequence ID" value="NZ_FTMD01000010.1"/>
</dbReference>
<dbReference type="Gene3D" id="3.30.1130.10">
    <property type="match status" value="1"/>
</dbReference>
<dbReference type="GO" id="GO:0006760">
    <property type="term" value="P:folic acid-containing compound metabolic process"/>
    <property type="evidence" value="ECO:0007669"/>
    <property type="project" value="InterPro"/>
</dbReference>
<dbReference type="STRING" id="34027.SAMN05421829_11016"/>
<dbReference type="SUPFAM" id="SSF55620">
    <property type="entry name" value="Tetrahydrobiopterin biosynthesis enzymes-like"/>
    <property type="match status" value="1"/>
</dbReference>
<dbReference type="SMART" id="SM00905">
    <property type="entry name" value="FolB"/>
    <property type="match status" value="1"/>
</dbReference>
<organism evidence="2 3">
    <name type="scientific">Aromatoleum tolulyticum</name>
    <dbReference type="NCBI Taxonomy" id="34027"/>
    <lineage>
        <taxon>Bacteria</taxon>
        <taxon>Pseudomonadati</taxon>
        <taxon>Pseudomonadota</taxon>
        <taxon>Betaproteobacteria</taxon>
        <taxon>Rhodocyclales</taxon>
        <taxon>Rhodocyclaceae</taxon>
        <taxon>Aromatoleum</taxon>
    </lineage>
</organism>
<dbReference type="OrthoDB" id="9179837at2"/>
<dbReference type="InterPro" id="IPR043133">
    <property type="entry name" value="GTP-CH-I_C/QueF"/>
</dbReference>
<dbReference type="GO" id="GO:0004150">
    <property type="term" value="F:dihydroneopterin aldolase activity"/>
    <property type="evidence" value="ECO:0007669"/>
    <property type="project" value="InterPro"/>
</dbReference>
<keyword evidence="3" id="KW-1185">Reference proteome</keyword>
<dbReference type="AlphaFoldDB" id="A0A1N6YBL9"/>
<proteinExistence type="predicted"/>